<organism evidence="1 2">
    <name type="scientific">Sinanodonta woodiana</name>
    <name type="common">Chinese pond mussel</name>
    <name type="synonym">Anodonta woodiana</name>
    <dbReference type="NCBI Taxonomy" id="1069815"/>
    <lineage>
        <taxon>Eukaryota</taxon>
        <taxon>Metazoa</taxon>
        <taxon>Spiralia</taxon>
        <taxon>Lophotrochozoa</taxon>
        <taxon>Mollusca</taxon>
        <taxon>Bivalvia</taxon>
        <taxon>Autobranchia</taxon>
        <taxon>Heteroconchia</taxon>
        <taxon>Palaeoheterodonta</taxon>
        <taxon>Unionida</taxon>
        <taxon>Unionoidea</taxon>
        <taxon>Unionidae</taxon>
        <taxon>Unioninae</taxon>
        <taxon>Sinanodonta</taxon>
    </lineage>
</organism>
<sequence length="78" mass="9097">LETVWVSDMTAEIQGDKRSLDDYDLPDQLNFNLRRGLDDLILKLKRNYDIDPNADMYVVQKSINGRSFVAKSNYLDKE</sequence>
<evidence type="ECO:0000313" key="2">
    <source>
        <dbReference type="Proteomes" id="UP001634394"/>
    </source>
</evidence>
<comment type="caution">
    <text evidence="1">The sequence shown here is derived from an EMBL/GenBank/DDBJ whole genome shotgun (WGS) entry which is preliminary data.</text>
</comment>
<keyword evidence="2" id="KW-1185">Reference proteome</keyword>
<feature type="non-terminal residue" evidence="1">
    <location>
        <position position="1"/>
    </location>
</feature>
<protein>
    <submittedName>
        <fullName evidence="1">Uncharacterized protein</fullName>
    </submittedName>
</protein>
<evidence type="ECO:0000313" key="1">
    <source>
        <dbReference type="EMBL" id="KAL3892128.1"/>
    </source>
</evidence>
<proteinExistence type="predicted"/>
<dbReference type="AlphaFoldDB" id="A0ABD3Y2P8"/>
<dbReference type="EMBL" id="JBJQND010000001">
    <property type="protein sequence ID" value="KAL3892128.1"/>
    <property type="molecule type" value="Genomic_DNA"/>
</dbReference>
<accession>A0ABD3Y2P8</accession>
<dbReference type="Proteomes" id="UP001634394">
    <property type="component" value="Unassembled WGS sequence"/>
</dbReference>
<feature type="non-terminal residue" evidence="1">
    <location>
        <position position="78"/>
    </location>
</feature>
<gene>
    <name evidence="1" type="ORF">ACJMK2_004365</name>
</gene>
<name>A0ABD3Y2P8_SINWO</name>
<reference evidence="1 2" key="1">
    <citation type="submission" date="2024-11" db="EMBL/GenBank/DDBJ databases">
        <title>Chromosome-level genome assembly of the freshwater bivalve Anodonta woodiana.</title>
        <authorList>
            <person name="Chen X."/>
        </authorList>
    </citation>
    <scope>NUCLEOTIDE SEQUENCE [LARGE SCALE GENOMIC DNA]</scope>
    <source>
        <strain evidence="1">MN2024</strain>
        <tissue evidence="1">Gills</tissue>
    </source>
</reference>